<dbReference type="InterPro" id="IPR052807">
    <property type="entry name" value="Mito_transl_resp_regulator"/>
</dbReference>
<dbReference type="OMA" id="WPILIPK"/>
<dbReference type="Pfam" id="PF21516">
    <property type="entry name" value="YqeH-like_C"/>
    <property type="match status" value="1"/>
</dbReference>
<dbReference type="Gene3D" id="3.40.50.300">
    <property type="entry name" value="P-loop containing nucleotide triphosphate hydrolases"/>
    <property type="match status" value="1"/>
</dbReference>
<evidence type="ECO:0000313" key="4">
    <source>
        <dbReference type="Proteomes" id="UP001142055"/>
    </source>
</evidence>
<dbReference type="PANTHER" id="PTHR46406:SF1">
    <property type="entry name" value="NITRIC OXIDE-ASSOCIATED PROTEIN 1"/>
    <property type="match status" value="1"/>
</dbReference>
<dbReference type="Pfam" id="PF01926">
    <property type="entry name" value="MMR_HSR1"/>
    <property type="match status" value="1"/>
</dbReference>
<dbReference type="PANTHER" id="PTHR46406">
    <property type="entry name" value="NITRIC OXIDE-ASSOCIATED PROTEIN 1"/>
    <property type="match status" value="1"/>
</dbReference>
<dbReference type="InterPro" id="IPR027417">
    <property type="entry name" value="P-loop_NTPase"/>
</dbReference>
<dbReference type="InterPro" id="IPR048422">
    <property type="entry name" value="NOA1/YqeH-like_C"/>
</dbReference>
<dbReference type="GO" id="GO:0005525">
    <property type="term" value="F:GTP binding"/>
    <property type="evidence" value="ECO:0007669"/>
    <property type="project" value="InterPro"/>
</dbReference>
<evidence type="ECO:0000259" key="2">
    <source>
        <dbReference type="Pfam" id="PF21516"/>
    </source>
</evidence>
<feature type="domain" description="NOA1/YqeH-like C-terminal" evidence="2">
    <location>
        <begin position="646"/>
        <end position="746"/>
    </location>
</feature>
<dbReference type="SUPFAM" id="SSF52540">
    <property type="entry name" value="P-loop containing nucleoside triphosphate hydrolases"/>
    <property type="match status" value="1"/>
</dbReference>
<reference evidence="3" key="1">
    <citation type="submission" date="2022-12" db="EMBL/GenBank/DDBJ databases">
        <title>Genome assemblies of Blomia tropicalis.</title>
        <authorList>
            <person name="Cui Y."/>
        </authorList>
    </citation>
    <scope>NUCLEOTIDE SEQUENCE</scope>
    <source>
        <tissue evidence="3">Adult mites</tissue>
    </source>
</reference>
<feature type="domain" description="G" evidence="1">
    <location>
        <begin position="445"/>
        <end position="497"/>
    </location>
</feature>
<comment type="caution">
    <text evidence="3">The sequence shown here is derived from an EMBL/GenBank/DDBJ whole genome shotgun (WGS) entry which is preliminary data.</text>
</comment>
<sequence length="809" mass="93827">MKLLLCSKLFYLQTRGSRNSVAIFRKRRSVLKDFRVQETNDDTNIYKRISAPINKIVPVNSDKTSITIDILGTETFPKITNWRQRNLVRRARRVLPLPISLTTDDQIGKIWKQRFIDSIGNDNKLSKREKMFNQIPDFVKLMMEKDPELLRNAFPQIYNSYKELLLRIEKEESALKTKSSIENNVPYFPFGSKLNINNESENQDIKLNQQYNDELLDQEYENYIKHNQVLQYFASNLKEIKSKEVNSEIEGWSSQFWLRNYGKPDSSIKPSKVPCSGCGAHLHCVATNIPGFIPSEKFTLFDEKELHQQLCQRCDFLRRYNVALNVIVPTDEYPQLIKSIQSSKSMVIILVDLLDFPCSVWPGIVNLIGEKHNIYIVGNKVDLLPKDDKMYFERIRKSLKESLKLSGIGREAKIRDVSLISAKTGYGVENLVTKLLRDLRKDEQIYLIGCTNSGKSTLFNVLMQTDLCLLRDSDLMTRATTSLWPGTTLNLLKFPIRKFKGWEMQMRINRLNINEKNDIAERRLTWTMRRQENPSFVQLSERIGTSFQQNLPTSIPADHPFVKTTNTKLKPFDDQLSKNYPNSLYDTPGVIYKDQILNLLTTEELLRVIPREIITPRTYTIRPGQSLFIGGLSRLDLVHSRQNVWFTIFASRYLPVHIVYTEMAHKFYDQYVGTELLSVPMGDNKRLETWPRLQPKEFTIDTIGWEESAVDIVCSNAGWVSVTSGADMKCIVRAFTPEGRGLFLRDPPMLPYAIRLRGKRILNTPCFENKLYSVDQLTAGLIPRRFNRYQSEHINSNRINHAINFIRKS</sequence>
<evidence type="ECO:0008006" key="5">
    <source>
        <dbReference type="Google" id="ProtNLM"/>
    </source>
</evidence>
<evidence type="ECO:0000313" key="3">
    <source>
        <dbReference type="EMBL" id="KAJ6223680.1"/>
    </source>
</evidence>
<dbReference type="InterPro" id="IPR006073">
    <property type="entry name" value="GTP-bd"/>
</dbReference>
<dbReference type="EMBL" id="JAPWDV010000001">
    <property type="protein sequence ID" value="KAJ6223680.1"/>
    <property type="molecule type" value="Genomic_DNA"/>
</dbReference>
<organism evidence="3 4">
    <name type="scientific">Blomia tropicalis</name>
    <name type="common">Mite</name>
    <dbReference type="NCBI Taxonomy" id="40697"/>
    <lineage>
        <taxon>Eukaryota</taxon>
        <taxon>Metazoa</taxon>
        <taxon>Ecdysozoa</taxon>
        <taxon>Arthropoda</taxon>
        <taxon>Chelicerata</taxon>
        <taxon>Arachnida</taxon>
        <taxon>Acari</taxon>
        <taxon>Acariformes</taxon>
        <taxon>Sarcoptiformes</taxon>
        <taxon>Astigmata</taxon>
        <taxon>Glycyphagoidea</taxon>
        <taxon>Echimyopodidae</taxon>
        <taxon>Blomia</taxon>
    </lineage>
</organism>
<accession>A0A9Q0MD55</accession>
<keyword evidence="4" id="KW-1185">Reference proteome</keyword>
<dbReference type="AlphaFoldDB" id="A0A9Q0MD55"/>
<gene>
    <name evidence="3" type="ORF">RDWZM_002225</name>
</gene>
<dbReference type="CDD" id="cd01855">
    <property type="entry name" value="YqeH"/>
    <property type="match status" value="1"/>
</dbReference>
<protein>
    <recommendedName>
        <fullName evidence="5">G domain-containing protein</fullName>
    </recommendedName>
</protein>
<dbReference type="Proteomes" id="UP001142055">
    <property type="component" value="Chromosome 1"/>
</dbReference>
<name>A0A9Q0MD55_BLOTA</name>
<proteinExistence type="predicted"/>
<evidence type="ECO:0000259" key="1">
    <source>
        <dbReference type="Pfam" id="PF01926"/>
    </source>
</evidence>